<keyword evidence="4" id="KW-1185">Reference proteome</keyword>
<feature type="chain" id="PRO_5039370330" evidence="2">
    <location>
        <begin position="27"/>
        <end position="100"/>
    </location>
</feature>
<evidence type="ECO:0000256" key="2">
    <source>
        <dbReference type="SAM" id="SignalP"/>
    </source>
</evidence>
<sequence>MGSPAQGCYWVILLLSVYALSHSTSGRELRPSFARAEAAELYTLQRTNGVAILDYGPPGPNNSHNPKHKHHLGSSAPVNGSGSSSPSVQPPAFNGPNPSP</sequence>
<dbReference type="AlphaFoldDB" id="A0A9D4ZAH4"/>
<dbReference type="Proteomes" id="UP000886520">
    <property type="component" value="Chromosome 16"/>
</dbReference>
<dbReference type="EMBL" id="JABFUD020000016">
    <property type="protein sequence ID" value="KAI5068288.1"/>
    <property type="molecule type" value="Genomic_DNA"/>
</dbReference>
<feature type="region of interest" description="Disordered" evidence="1">
    <location>
        <begin position="51"/>
        <end position="100"/>
    </location>
</feature>
<organism evidence="3 4">
    <name type="scientific">Adiantum capillus-veneris</name>
    <name type="common">Maidenhair fern</name>
    <dbReference type="NCBI Taxonomy" id="13818"/>
    <lineage>
        <taxon>Eukaryota</taxon>
        <taxon>Viridiplantae</taxon>
        <taxon>Streptophyta</taxon>
        <taxon>Embryophyta</taxon>
        <taxon>Tracheophyta</taxon>
        <taxon>Polypodiopsida</taxon>
        <taxon>Polypodiidae</taxon>
        <taxon>Polypodiales</taxon>
        <taxon>Pteridineae</taxon>
        <taxon>Pteridaceae</taxon>
        <taxon>Vittarioideae</taxon>
        <taxon>Adiantum</taxon>
    </lineage>
</organism>
<keyword evidence="2" id="KW-0732">Signal</keyword>
<feature type="compositionally biased region" description="Low complexity" evidence="1">
    <location>
        <begin position="73"/>
        <end position="92"/>
    </location>
</feature>
<gene>
    <name evidence="3" type="ORF">GOP47_0016633</name>
</gene>
<name>A0A9D4ZAH4_ADICA</name>
<feature type="signal peptide" evidence="2">
    <location>
        <begin position="1"/>
        <end position="26"/>
    </location>
</feature>
<proteinExistence type="predicted"/>
<evidence type="ECO:0000313" key="4">
    <source>
        <dbReference type="Proteomes" id="UP000886520"/>
    </source>
</evidence>
<evidence type="ECO:0000313" key="3">
    <source>
        <dbReference type="EMBL" id="KAI5068288.1"/>
    </source>
</evidence>
<evidence type="ECO:0000256" key="1">
    <source>
        <dbReference type="SAM" id="MobiDB-lite"/>
    </source>
</evidence>
<comment type="caution">
    <text evidence="3">The sequence shown here is derived from an EMBL/GenBank/DDBJ whole genome shotgun (WGS) entry which is preliminary data.</text>
</comment>
<reference evidence="3" key="1">
    <citation type="submission" date="2021-01" db="EMBL/GenBank/DDBJ databases">
        <title>Adiantum capillus-veneris genome.</title>
        <authorList>
            <person name="Fang Y."/>
            <person name="Liao Q."/>
        </authorList>
    </citation>
    <scope>NUCLEOTIDE SEQUENCE</scope>
    <source>
        <strain evidence="3">H3</strain>
        <tissue evidence="3">Leaf</tissue>
    </source>
</reference>
<protein>
    <submittedName>
        <fullName evidence="3">Uncharacterized protein</fullName>
    </submittedName>
</protein>
<accession>A0A9D4ZAH4</accession>